<evidence type="ECO:0000259" key="5">
    <source>
        <dbReference type="PROSITE" id="PS50011"/>
    </source>
</evidence>
<feature type="region of interest" description="Disordered" evidence="4">
    <location>
        <begin position="311"/>
        <end position="331"/>
    </location>
</feature>
<dbReference type="Proteomes" id="UP000308133">
    <property type="component" value="Unassembled WGS sequence"/>
</dbReference>
<dbReference type="GO" id="GO:0005524">
    <property type="term" value="F:ATP binding"/>
    <property type="evidence" value="ECO:0007669"/>
    <property type="project" value="InterPro"/>
</dbReference>
<dbReference type="EMBL" id="PTQR01000086">
    <property type="protein sequence ID" value="TKX20738.1"/>
    <property type="molecule type" value="Genomic_DNA"/>
</dbReference>
<dbReference type="GO" id="GO:0034045">
    <property type="term" value="C:phagophore assembly site membrane"/>
    <property type="evidence" value="ECO:0007669"/>
    <property type="project" value="UniProtKB-SubCell"/>
</dbReference>
<dbReference type="PANTHER" id="PTHR24348:SF68">
    <property type="entry name" value="SERINE_THREONINE-PROTEIN KINASE ATG1C"/>
    <property type="match status" value="1"/>
</dbReference>
<dbReference type="GO" id="GO:0004674">
    <property type="term" value="F:protein serine/threonine kinase activity"/>
    <property type="evidence" value="ECO:0007669"/>
    <property type="project" value="InterPro"/>
</dbReference>
<reference evidence="6 7" key="1">
    <citation type="submission" date="2018-02" db="EMBL/GenBank/DDBJ databases">
        <title>Draft genome sequences of Elsinoe sp., causing black scab on jojoba.</title>
        <authorList>
            <person name="Stodart B."/>
            <person name="Jeffress S."/>
            <person name="Ash G."/>
            <person name="Arun Chinnappa K."/>
        </authorList>
    </citation>
    <scope>NUCLEOTIDE SEQUENCE [LARGE SCALE GENOMIC DNA]</scope>
    <source>
        <strain evidence="6 7">Hillstone_2</strain>
    </source>
</reference>
<feature type="region of interest" description="Disordered" evidence="4">
    <location>
        <begin position="74"/>
        <end position="105"/>
    </location>
</feature>
<evidence type="ECO:0000256" key="4">
    <source>
        <dbReference type="SAM" id="MobiDB-lite"/>
    </source>
</evidence>
<dbReference type="InterPro" id="IPR011009">
    <property type="entry name" value="Kinase-like_dom_sf"/>
</dbReference>
<protein>
    <recommendedName>
        <fullName evidence="3">Autophagy-related protein 1</fullName>
    </recommendedName>
</protein>
<proteinExistence type="predicted"/>
<dbReference type="InterPro" id="IPR000719">
    <property type="entry name" value="Prot_kinase_dom"/>
</dbReference>
<dbReference type="PROSITE" id="PS00108">
    <property type="entry name" value="PROTEIN_KINASE_ST"/>
    <property type="match status" value="1"/>
</dbReference>
<keyword evidence="6" id="KW-0808">Transferase</keyword>
<evidence type="ECO:0000313" key="7">
    <source>
        <dbReference type="Proteomes" id="UP000308133"/>
    </source>
</evidence>
<comment type="subcellular location">
    <subcellularLocation>
        <location evidence="1">Preautophagosomal structure membrane</location>
        <topology evidence="1">Peripheral membrane protein</topology>
    </subcellularLocation>
</comment>
<evidence type="ECO:0000256" key="3">
    <source>
        <dbReference type="ARBA" id="ARBA00030237"/>
    </source>
</evidence>
<gene>
    <name evidence="6" type="ORF">C1H76_7124</name>
</gene>
<sequence length="453" mass="48411">MYERQRPQPICVVSDTVTADLQAACLPFASQDPYVASLQPSVITEVSNHGQASATSHSVPMLPGHVARFTTIPVRSSPQPGHNGVISPPSTPPMRSPSNSFSQHEPRTPVLKAVIDDLCINIDDGELLGSGLWSNVFKVTAPTVLSQPSLPGDLLTPPTSPQKSTTTQVYAVKTASRPDAKEVFIEEARNLNYLQSHPSSSSFIIPFHGLANASTALIFHCASTTLQSYSSSLPLADLLPTLPSIFTQLLSGLSFLHSLSLIHADIKPANILLDNRPNAPPTARFADFSASFLSALPASYPILDPTLPASPASSAPVSRNNSQKKPSAAAGGGTWAFMAPEQLNSNPSINEPSYASDVYSLGITLLTTLLGGESPYREMEGQNVFLYREAIKMGDAVGFVKRDAGLRKRLVEVEGGELGKRLVEGVRLGVRKNKAERVSAEGWRAWGVENLGL</sequence>
<dbReference type="SUPFAM" id="SSF56112">
    <property type="entry name" value="Protein kinase-like (PK-like)"/>
    <property type="match status" value="1"/>
</dbReference>
<dbReference type="GO" id="GO:0006914">
    <property type="term" value="P:autophagy"/>
    <property type="evidence" value="ECO:0007669"/>
    <property type="project" value="UniProtKB-KW"/>
</dbReference>
<keyword evidence="6" id="KW-0418">Kinase</keyword>
<dbReference type="SMART" id="SM00220">
    <property type="entry name" value="S_TKc"/>
    <property type="match status" value="1"/>
</dbReference>
<dbReference type="PROSITE" id="PS50011">
    <property type="entry name" value="PROTEIN_KINASE_DOM"/>
    <property type="match status" value="1"/>
</dbReference>
<dbReference type="Gene3D" id="1.10.510.10">
    <property type="entry name" value="Transferase(Phosphotransferase) domain 1"/>
    <property type="match status" value="1"/>
</dbReference>
<keyword evidence="2" id="KW-0072">Autophagy</keyword>
<dbReference type="PANTHER" id="PTHR24348">
    <property type="entry name" value="SERINE/THREONINE-PROTEIN KINASE UNC-51-RELATED"/>
    <property type="match status" value="1"/>
</dbReference>
<dbReference type="AlphaFoldDB" id="A0A4U7AR71"/>
<dbReference type="InterPro" id="IPR045269">
    <property type="entry name" value="Atg1-like"/>
</dbReference>
<dbReference type="InterPro" id="IPR008271">
    <property type="entry name" value="Ser/Thr_kinase_AS"/>
</dbReference>
<dbReference type="GO" id="GO:0010506">
    <property type="term" value="P:regulation of autophagy"/>
    <property type="evidence" value="ECO:0007669"/>
    <property type="project" value="InterPro"/>
</dbReference>
<organism evidence="6 7">
    <name type="scientific">Elsinoe australis</name>
    <dbReference type="NCBI Taxonomy" id="40998"/>
    <lineage>
        <taxon>Eukaryota</taxon>
        <taxon>Fungi</taxon>
        <taxon>Dikarya</taxon>
        <taxon>Ascomycota</taxon>
        <taxon>Pezizomycotina</taxon>
        <taxon>Dothideomycetes</taxon>
        <taxon>Dothideomycetidae</taxon>
        <taxon>Myriangiales</taxon>
        <taxon>Elsinoaceae</taxon>
        <taxon>Elsinoe</taxon>
    </lineage>
</organism>
<feature type="domain" description="Protein kinase" evidence="5">
    <location>
        <begin position="122"/>
        <end position="451"/>
    </location>
</feature>
<evidence type="ECO:0000256" key="1">
    <source>
        <dbReference type="ARBA" id="ARBA00004623"/>
    </source>
</evidence>
<accession>A0A4U7AR71</accession>
<dbReference type="Pfam" id="PF00069">
    <property type="entry name" value="Pkinase"/>
    <property type="match status" value="1"/>
</dbReference>
<evidence type="ECO:0000313" key="6">
    <source>
        <dbReference type="EMBL" id="TKX20738.1"/>
    </source>
</evidence>
<comment type="caution">
    <text evidence="6">The sequence shown here is derived from an EMBL/GenBank/DDBJ whole genome shotgun (WGS) entry which is preliminary data.</text>
</comment>
<evidence type="ECO:0000256" key="2">
    <source>
        <dbReference type="ARBA" id="ARBA00023006"/>
    </source>
</evidence>
<name>A0A4U7AR71_9PEZI</name>